<feature type="compositionally biased region" description="Basic and acidic residues" evidence="1">
    <location>
        <begin position="1"/>
        <end position="15"/>
    </location>
</feature>
<feature type="compositionally biased region" description="Basic and acidic residues" evidence="1">
    <location>
        <begin position="57"/>
        <end position="81"/>
    </location>
</feature>
<gene>
    <name evidence="2" type="ORF">SO694_00040029</name>
</gene>
<feature type="compositionally biased region" description="Polar residues" evidence="1">
    <location>
        <begin position="38"/>
        <end position="56"/>
    </location>
</feature>
<sequence>MEKGEHGAQKKESKRVAPSSSSPRRAKSSRSDARTTKTADNASSPSPRPAKQSSSLDSRKGGESKEQLEAFFIGEKRESEKVTGGGTNRMAAAPAESPHEPVAPRALESIKAYAVPPSALVWVKVGDGFYYDLREMWTKYRPGYVLPPAELKDLGIPKPVGGELMRVVRLFDDHAFGHWNAPKAVRASETEGFGVGPTSTKWNTRKVDLLERDCSSKEFAHVYTRPTSGRSGGTSGELEYRRADGAYDAVREHLLEAAVRAGADRAHAAELVDVLVDADVFQSSLRQRSSARSQPLGPPAALDDAPDDADAGIVAACAKSLGDVVDGTLIERIKGAERWPAAPARRLFNAAPWRARRRRASRD</sequence>
<dbReference type="EMBL" id="JBBJCI010000087">
    <property type="protein sequence ID" value="KAK7248653.1"/>
    <property type="molecule type" value="Genomic_DNA"/>
</dbReference>
<proteinExistence type="predicted"/>
<keyword evidence="3" id="KW-1185">Reference proteome</keyword>
<evidence type="ECO:0000313" key="3">
    <source>
        <dbReference type="Proteomes" id="UP001363151"/>
    </source>
</evidence>
<evidence type="ECO:0000256" key="1">
    <source>
        <dbReference type="SAM" id="MobiDB-lite"/>
    </source>
</evidence>
<protein>
    <recommendedName>
        <fullName evidence="4">Cytochrome b5 heme-binding domain-containing protein</fullName>
    </recommendedName>
</protein>
<evidence type="ECO:0008006" key="4">
    <source>
        <dbReference type="Google" id="ProtNLM"/>
    </source>
</evidence>
<name>A0ABR1G6Q6_AURAN</name>
<reference evidence="2 3" key="1">
    <citation type="submission" date="2024-03" db="EMBL/GenBank/DDBJ databases">
        <title>Aureococcus anophagefferens CCMP1851 and Kratosvirus quantuckense: Draft genome of a second virus-susceptible host strain in the model system.</title>
        <authorList>
            <person name="Chase E."/>
            <person name="Truchon A.R."/>
            <person name="Schepens W."/>
            <person name="Wilhelm S.W."/>
        </authorList>
    </citation>
    <scope>NUCLEOTIDE SEQUENCE [LARGE SCALE GENOMIC DNA]</scope>
    <source>
        <strain evidence="2 3">CCMP1851</strain>
    </source>
</reference>
<organism evidence="2 3">
    <name type="scientific">Aureococcus anophagefferens</name>
    <name type="common">Harmful bloom alga</name>
    <dbReference type="NCBI Taxonomy" id="44056"/>
    <lineage>
        <taxon>Eukaryota</taxon>
        <taxon>Sar</taxon>
        <taxon>Stramenopiles</taxon>
        <taxon>Ochrophyta</taxon>
        <taxon>Pelagophyceae</taxon>
        <taxon>Pelagomonadales</taxon>
        <taxon>Pelagomonadaceae</taxon>
        <taxon>Aureococcus</taxon>
    </lineage>
</organism>
<accession>A0ABR1G6Q6</accession>
<evidence type="ECO:0000313" key="2">
    <source>
        <dbReference type="EMBL" id="KAK7248653.1"/>
    </source>
</evidence>
<feature type="region of interest" description="Disordered" evidence="1">
    <location>
        <begin position="1"/>
        <end position="99"/>
    </location>
</feature>
<comment type="caution">
    <text evidence="2">The sequence shown here is derived from an EMBL/GenBank/DDBJ whole genome shotgun (WGS) entry which is preliminary data.</text>
</comment>
<dbReference type="Proteomes" id="UP001363151">
    <property type="component" value="Unassembled WGS sequence"/>
</dbReference>
<feature type="compositionally biased region" description="Low complexity" evidence="1">
    <location>
        <begin position="286"/>
        <end position="303"/>
    </location>
</feature>
<feature type="region of interest" description="Disordered" evidence="1">
    <location>
        <begin position="286"/>
        <end position="307"/>
    </location>
</feature>